<keyword evidence="6" id="KW-1185">Reference proteome</keyword>
<organism evidence="5 6">
    <name type="scientific">Stappia albiluteola</name>
    <dbReference type="NCBI Taxonomy" id="2758565"/>
    <lineage>
        <taxon>Bacteria</taxon>
        <taxon>Pseudomonadati</taxon>
        <taxon>Pseudomonadota</taxon>
        <taxon>Alphaproteobacteria</taxon>
        <taxon>Hyphomicrobiales</taxon>
        <taxon>Stappiaceae</taxon>
        <taxon>Stappia</taxon>
    </lineage>
</organism>
<dbReference type="Proteomes" id="UP000541109">
    <property type="component" value="Unassembled WGS sequence"/>
</dbReference>
<dbReference type="RefSeq" id="WP_182164872.1">
    <property type="nucleotide sequence ID" value="NZ_JACFXV010000050.1"/>
</dbReference>
<evidence type="ECO:0000256" key="1">
    <source>
        <dbReference type="SAM" id="Coils"/>
    </source>
</evidence>
<evidence type="ECO:0000313" key="3">
    <source>
        <dbReference type="EMBL" id="MBA5777489.1"/>
    </source>
</evidence>
<dbReference type="EMBL" id="JACFXV010000050">
    <property type="protein sequence ID" value="MBA5777451.1"/>
    <property type="molecule type" value="Genomic_DNA"/>
</dbReference>
<dbReference type="EMBL" id="JACFXV010000055">
    <property type="protein sequence ID" value="MBA5778100.1"/>
    <property type="molecule type" value="Genomic_DNA"/>
</dbReference>
<protein>
    <submittedName>
        <fullName evidence="5">Uncharacterized protein</fullName>
    </submittedName>
</protein>
<sequence length="84" mass="9460">MKQTDSNLSPRSLRLDEVHKANAAALEARMAMTEAKSARDAAQQVFQRMDAIYADARDEYERAEQALDEAFFAWAEGQVRGLPQ</sequence>
<name>A0A839AEK6_9HYPH</name>
<gene>
    <name evidence="2" type="ORF">H2509_09975</name>
    <name evidence="3" type="ORF">H2509_10165</name>
    <name evidence="4" type="ORF">H2509_13300</name>
    <name evidence="5" type="ORF">H2509_13415</name>
</gene>
<dbReference type="EMBL" id="JACFXV010000051">
    <property type="protein sequence ID" value="MBA5777489.1"/>
    <property type="molecule type" value="Genomic_DNA"/>
</dbReference>
<dbReference type="AlphaFoldDB" id="A0A839AEK6"/>
<feature type="coiled-coil region" evidence="1">
    <location>
        <begin position="46"/>
        <end position="73"/>
    </location>
</feature>
<comment type="caution">
    <text evidence="5">The sequence shown here is derived from an EMBL/GenBank/DDBJ whole genome shotgun (WGS) entry which is preliminary data.</text>
</comment>
<evidence type="ECO:0000313" key="5">
    <source>
        <dbReference type="EMBL" id="MBA5778123.1"/>
    </source>
</evidence>
<reference evidence="5 6" key="1">
    <citation type="submission" date="2020-07" db="EMBL/GenBank/DDBJ databases">
        <title>Stappia sp., F7233, whole genome shotgun sequencing project.</title>
        <authorList>
            <person name="Jiang S."/>
            <person name="Liu Z.W."/>
            <person name="Du Z.J."/>
        </authorList>
    </citation>
    <scope>NUCLEOTIDE SEQUENCE [LARGE SCALE GENOMIC DNA]</scope>
    <source>
        <strain evidence="5 6">F7233</strain>
    </source>
</reference>
<dbReference type="EMBL" id="JACFXV010000056">
    <property type="protein sequence ID" value="MBA5778123.1"/>
    <property type="molecule type" value="Genomic_DNA"/>
</dbReference>
<evidence type="ECO:0000313" key="2">
    <source>
        <dbReference type="EMBL" id="MBA5777451.1"/>
    </source>
</evidence>
<proteinExistence type="predicted"/>
<accession>A0A839AEK6</accession>
<keyword evidence="1" id="KW-0175">Coiled coil</keyword>
<evidence type="ECO:0000313" key="6">
    <source>
        <dbReference type="Proteomes" id="UP000541109"/>
    </source>
</evidence>
<evidence type="ECO:0000313" key="4">
    <source>
        <dbReference type="EMBL" id="MBA5778100.1"/>
    </source>
</evidence>